<organism evidence="2 3">
    <name type="scientific">Micromonospora echinofusca</name>
    <dbReference type="NCBI Taxonomy" id="47858"/>
    <lineage>
        <taxon>Bacteria</taxon>
        <taxon>Bacillati</taxon>
        <taxon>Actinomycetota</taxon>
        <taxon>Actinomycetes</taxon>
        <taxon>Micromonosporales</taxon>
        <taxon>Micromonosporaceae</taxon>
        <taxon>Micromonospora</taxon>
    </lineage>
</organism>
<keyword evidence="3" id="KW-1185">Reference proteome</keyword>
<evidence type="ECO:0000259" key="1">
    <source>
        <dbReference type="Pfam" id="PF19054"/>
    </source>
</evidence>
<feature type="domain" description="DUF5753" evidence="1">
    <location>
        <begin position="101"/>
        <end position="287"/>
    </location>
</feature>
<sequence>MTEETTGSTVPRRQLGRFLTELREEAGVTLDGAADLLQCSRQKVWRMEKGLVPMRAPDVTVLCDRYEAPEGVRAVLLGLARETRSRGWWHAYGDAIPQWFSLYVSLEGAASRIRQYDAELINGLLQTREYITALYQLNRPETPEPERDRTIAVRMQRQQILVRRLPAAPEVDVVLSEAVLRRPVPDRRVWLAQLAHLRDTALLPNVRLRVLPSAAGPPLAAEAGTFTLLEFPKPGGIGRAEPTTVYSESITGALYLDRPAEVATYERVWRGLEGTALDAEQSRSFIESMLEEW</sequence>
<comment type="caution">
    <text evidence="2">The sequence shown here is derived from an EMBL/GenBank/DDBJ whole genome shotgun (WGS) entry which is preliminary data.</text>
</comment>
<dbReference type="Pfam" id="PF19054">
    <property type="entry name" value="DUF5753"/>
    <property type="match status" value="1"/>
</dbReference>
<proteinExistence type="predicted"/>
<protein>
    <submittedName>
        <fullName evidence="2">Helix-turn-helix domain-containing protein</fullName>
    </submittedName>
</protein>
<evidence type="ECO:0000313" key="2">
    <source>
        <dbReference type="EMBL" id="MBO4210700.1"/>
    </source>
</evidence>
<dbReference type="EMBL" id="WVUH01000561">
    <property type="protein sequence ID" value="MBO4210700.1"/>
    <property type="molecule type" value="Genomic_DNA"/>
</dbReference>
<dbReference type="CDD" id="cd00093">
    <property type="entry name" value="HTH_XRE"/>
    <property type="match status" value="1"/>
</dbReference>
<dbReference type="Gene3D" id="1.10.260.40">
    <property type="entry name" value="lambda repressor-like DNA-binding domains"/>
    <property type="match status" value="1"/>
</dbReference>
<dbReference type="Proteomes" id="UP000823521">
    <property type="component" value="Unassembled WGS sequence"/>
</dbReference>
<dbReference type="Pfam" id="PF13560">
    <property type="entry name" value="HTH_31"/>
    <property type="match status" value="1"/>
</dbReference>
<gene>
    <name evidence="2" type="ORF">GSF22_32605</name>
</gene>
<accession>A0ABS3W1M4</accession>
<reference evidence="2 3" key="1">
    <citation type="submission" date="2019-12" db="EMBL/GenBank/DDBJ databases">
        <title>Whole genome sequencing of endophytic Actinobacterium Micromonospora sp. MPMI6T.</title>
        <authorList>
            <person name="Evv R."/>
            <person name="Podile A.R."/>
        </authorList>
    </citation>
    <scope>NUCLEOTIDE SEQUENCE [LARGE SCALE GENOMIC DNA]</scope>
    <source>
        <strain evidence="2 3">MPMI6</strain>
    </source>
</reference>
<evidence type="ECO:0000313" key="3">
    <source>
        <dbReference type="Proteomes" id="UP000823521"/>
    </source>
</evidence>
<dbReference type="RefSeq" id="WP_208817771.1">
    <property type="nucleotide sequence ID" value="NZ_WVUH01000561.1"/>
</dbReference>
<name>A0ABS3W1M4_MICEH</name>
<dbReference type="InterPro" id="IPR001387">
    <property type="entry name" value="Cro/C1-type_HTH"/>
</dbReference>
<dbReference type="InterPro" id="IPR043917">
    <property type="entry name" value="DUF5753"/>
</dbReference>
<dbReference type="InterPro" id="IPR010982">
    <property type="entry name" value="Lambda_DNA-bd_dom_sf"/>
</dbReference>
<dbReference type="SUPFAM" id="SSF47413">
    <property type="entry name" value="lambda repressor-like DNA-binding domains"/>
    <property type="match status" value="1"/>
</dbReference>